<organism evidence="1 2">
    <name type="scientific">Sorangium cellulosum</name>
    <name type="common">Polyangium cellulosum</name>
    <dbReference type="NCBI Taxonomy" id="56"/>
    <lineage>
        <taxon>Bacteria</taxon>
        <taxon>Pseudomonadati</taxon>
        <taxon>Myxococcota</taxon>
        <taxon>Polyangia</taxon>
        <taxon>Polyangiales</taxon>
        <taxon>Polyangiaceae</taxon>
        <taxon>Sorangium</taxon>
    </lineage>
</organism>
<comment type="caution">
    <text evidence="1">The sequence shown here is derived from an EMBL/GenBank/DDBJ whole genome shotgun (WGS) entry which is preliminary data.</text>
</comment>
<reference evidence="1 2" key="1">
    <citation type="submission" date="2014-02" db="EMBL/GenBank/DDBJ databases">
        <title>The small core and large imbalanced accessory genome model reveals a collaborative survival strategy of Sorangium cellulosum strains in nature.</title>
        <authorList>
            <person name="Han K."/>
            <person name="Peng R."/>
            <person name="Blom J."/>
            <person name="Li Y.-Z."/>
        </authorList>
    </citation>
    <scope>NUCLEOTIDE SEQUENCE [LARGE SCALE GENOMIC DNA]</scope>
    <source>
        <strain evidence="1 2">So0157-18</strain>
    </source>
</reference>
<accession>A0A150PUN4</accession>
<gene>
    <name evidence="1" type="ORF">BE04_48395</name>
</gene>
<proteinExistence type="predicted"/>
<protein>
    <submittedName>
        <fullName evidence="1">Uncharacterized protein</fullName>
    </submittedName>
</protein>
<dbReference type="EMBL" id="JELX01001354">
    <property type="protein sequence ID" value="KYF59283.1"/>
    <property type="molecule type" value="Genomic_DNA"/>
</dbReference>
<name>A0A150PUN4_SORCE</name>
<evidence type="ECO:0000313" key="1">
    <source>
        <dbReference type="EMBL" id="KYF59283.1"/>
    </source>
</evidence>
<evidence type="ECO:0000313" key="2">
    <source>
        <dbReference type="Proteomes" id="UP000075604"/>
    </source>
</evidence>
<sequence>MITGVGKLNLETPGDLAELKRILDADAEHAHLGGYLEDYLRFFTTPEWMDIRSGGLVAAPAGAPTYSIDDLLEITRRLLLLEGYSGFSSLVAGLKNATQVASTVFEIEAAAWCATRRAHRALQFSPPVQRNGSTKRPDFLWITDRGELWCECKQGRLFGSSDMKRLSRLLDLVNGLVSEQAVGVDKRLEVRLPSYVLNGVERRIRAAIAGALSSGGASVIDEVRVEVCERARPLVKGKDDAVQMTMTVGTTPTRVAVVNAHIALIMDFSRARGRLARALIRDAKTQLPVDAPSAIFLGGLGTGAAAAALQQEVSSARSIVCGLVAGEEWTLHSAADQPFDVTLMAPAAVKRALQ</sequence>
<dbReference type="AlphaFoldDB" id="A0A150PUN4"/>
<dbReference type="Proteomes" id="UP000075604">
    <property type="component" value="Unassembled WGS sequence"/>
</dbReference>